<protein>
    <submittedName>
        <fullName evidence="1">Uncharacterized protein</fullName>
    </submittedName>
</protein>
<dbReference type="InterPro" id="IPR009057">
    <property type="entry name" value="Homeodomain-like_sf"/>
</dbReference>
<dbReference type="SUPFAM" id="SSF46689">
    <property type="entry name" value="Homeodomain-like"/>
    <property type="match status" value="1"/>
</dbReference>
<name>X0U3P6_9ZZZZ</name>
<gene>
    <name evidence="1" type="ORF">S01H1_39603</name>
</gene>
<dbReference type="Pfam" id="PF13565">
    <property type="entry name" value="HTH_32"/>
    <property type="match status" value="1"/>
</dbReference>
<dbReference type="AlphaFoldDB" id="X0U3P6"/>
<proteinExistence type="predicted"/>
<reference evidence="1" key="1">
    <citation type="journal article" date="2014" name="Front. Microbiol.">
        <title>High frequency of phylogenetically diverse reductive dehalogenase-homologous genes in deep subseafloor sedimentary metagenomes.</title>
        <authorList>
            <person name="Kawai M."/>
            <person name="Futagami T."/>
            <person name="Toyoda A."/>
            <person name="Takaki Y."/>
            <person name="Nishi S."/>
            <person name="Hori S."/>
            <person name="Arai W."/>
            <person name="Tsubouchi T."/>
            <person name="Morono Y."/>
            <person name="Uchiyama I."/>
            <person name="Ito T."/>
            <person name="Fujiyama A."/>
            <person name="Inagaki F."/>
            <person name="Takami H."/>
        </authorList>
    </citation>
    <scope>NUCLEOTIDE SEQUENCE</scope>
    <source>
        <strain evidence="1">Expedition CK06-06</strain>
    </source>
</reference>
<dbReference type="EMBL" id="BARS01025013">
    <property type="protein sequence ID" value="GAG00190.1"/>
    <property type="molecule type" value="Genomic_DNA"/>
</dbReference>
<accession>X0U3P6</accession>
<organism evidence="1">
    <name type="scientific">marine sediment metagenome</name>
    <dbReference type="NCBI Taxonomy" id="412755"/>
    <lineage>
        <taxon>unclassified sequences</taxon>
        <taxon>metagenomes</taxon>
        <taxon>ecological metagenomes</taxon>
    </lineage>
</organism>
<comment type="caution">
    <text evidence="1">The sequence shown here is derived from an EMBL/GenBank/DDBJ whole genome shotgun (WGS) entry which is preliminary data.</text>
</comment>
<evidence type="ECO:0000313" key="1">
    <source>
        <dbReference type="EMBL" id="GAG00190.1"/>
    </source>
</evidence>
<sequence length="197" mass="22846">MDYYHSHGRNGRLTCRHFDISPQTLHRWLRRYNPRDLATLEERSRRPHRTRRPTWSPELAQAVQQIRELYPRWGKDKLAPLLRKEGWECSTSMVGRLLTSLRKRGALVEPVVSTISARKPRPPRSYAVRKPKHYQACQPGDIVQVDTLDLRPLPGVVLKHFTARDVVSRWDVLEVHSRATAATAAAFLDAIQARMPF</sequence>
<feature type="non-terminal residue" evidence="1">
    <location>
        <position position="197"/>
    </location>
</feature>